<evidence type="ECO:0000313" key="2">
    <source>
        <dbReference type="EMBL" id="PWJ59092.1"/>
    </source>
</evidence>
<feature type="domain" description="Streptomycin biosynthesis protein StrF" evidence="1">
    <location>
        <begin position="15"/>
        <end position="195"/>
    </location>
</feature>
<evidence type="ECO:0000313" key="3">
    <source>
        <dbReference type="Proteomes" id="UP000245880"/>
    </source>
</evidence>
<dbReference type="Proteomes" id="UP000245880">
    <property type="component" value="Unassembled WGS sequence"/>
</dbReference>
<evidence type="ECO:0000259" key="1">
    <source>
        <dbReference type="Pfam" id="PF13712"/>
    </source>
</evidence>
<gene>
    <name evidence="2" type="ORF">CLV98_103465</name>
</gene>
<protein>
    <submittedName>
        <fullName evidence="2">Glycosyl transferase family 2</fullName>
    </submittedName>
</protein>
<dbReference type="InterPro" id="IPR029044">
    <property type="entry name" value="Nucleotide-diphossugar_trans"/>
</dbReference>
<organism evidence="2 3">
    <name type="scientific">Dyadobacter jejuensis</name>
    <dbReference type="NCBI Taxonomy" id="1082580"/>
    <lineage>
        <taxon>Bacteria</taxon>
        <taxon>Pseudomonadati</taxon>
        <taxon>Bacteroidota</taxon>
        <taxon>Cytophagia</taxon>
        <taxon>Cytophagales</taxon>
        <taxon>Spirosomataceae</taxon>
        <taxon>Dyadobacter</taxon>
    </lineage>
</organism>
<dbReference type="Pfam" id="PF13712">
    <property type="entry name" value="Glyco_tranf_2_5"/>
    <property type="match status" value="1"/>
</dbReference>
<keyword evidence="2" id="KW-0808">Transferase</keyword>
<dbReference type="SUPFAM" id="SSF53448">
    <property type="entry name" value="Nucleotide-diphospho-sugar transferases"/>
    <property type="match status" value="1"/>
</dbReference>
<proteinExistence type="predicted"/>
<reference evidence="2 3" key="1">
    <citation type="submission" date="2018-03" db="EMBL/GenBank/DDBJ databases">
        <title>Genomic Encyclopedia of Archaeal and Bacterial Type Strains, Phase II (KMG-II): from individual species to whole genera.</title>
        <authorList>
            <person name="Goeker M."/>
        </authorList>
    </citation>
    <scope>NUCLEOTIDE SEQUENCE [LARGE SCALE GENOMIC DNA]</scope>
    <source>
        <strain evidence="2 3">DSM 100346</strain>
    </source>
</reference>
<sequence>MRNASNVVTCGMISIVICSVNPAHLEEVRANIHATIGVPYEVLAYDNRNTGKGICEVYNQGAQESRFPIICFMHEDVQMRTPDWGKTVLGIFDAQPQAGIVGVAGGGYKSLAPSGWNCEQFQSDEKSFQHILQGYKYDNRPELYVNHNPRNEPLSEVVCVDGVWLCTRKELAIAKPFDQQLLKGFHGYDIDFCLSHFGSHKIYVTYDILMVHYSEGNFNKEWLDTILKLHQKWSQSLPLSICSLSEREIYFTEKRSIKELIEQMMDWEYSFWDIHRMLLVFRRSRKVSAKLFFKAYLHLLELSWQGSKSPSFKELRP</sequence>
<dbReference type="Gene3D" id="3.90.550.10">
    <property type="entry name" value="Spore Coat Polysaccharide Biosynthesis Protein SpsA, Chain A"/>
    <property type="match status" value="1"/>
</dbReference>
<dbReference type="EMBL" id="QGDT01000003">
    <property type="protein sequence ID" value="PWJ59092.1"/>
    <property type="molecule type" value="Genomic_DNA"/>
</dbReference>
<name>A0A316ANH7_9BACT</name>
<keyword evidence="3" id="KW-1185">Reference proteome</keyword>
<dbReference type="AlphaFoldDB" id="A0A316ANH7"/>
<comment type="caution">
    <text evidence="2">The sequence shown here is derived from an EMBL/GenBank/DDBJ whole genome shotgun (WGS) entry which is preliminary data.</text>
</comment>
<accession>A0A316ANH7</accession>
<dbReference type="GO" id="GO:0016740">
    <property type="term" value="F:transferase activity"/>
    <property type="evidence" value="ECO:0007669"/>
    <property type="project" value="UniProtKB-KW"/>
</dbReference>
<dbReference type="InterPro" id="IPR059123">
    <property type="entry name" value="StrF_dom"/>
</dbReference>